<proteinExistence type="predicted"/>
<keyword evidence="3" id="KW-1185">Reference proteome</keyword>
<dbReference type="Proteomes" id="UP001153076">
    <property type="component" value="Unassembled WGS sequence"/>
</dbReference>
<feature type="compositionally biased region" description="Basic and acidic residues" evidence="1">
    <location>
        <begin position="13"/>
        <end position="26"/>
    </location>
</feature>
<organism evidence="2 3">
    <name type="scientific">Carnegiea gigantea</name>
    <dbReference type="NCBI Taxonomy" id="171969"/>
    <lineage>
        <taxon>Eukaryota</taxon>
        <taxon>Viridiplantae</taxon>
        <taxon>Streptophyta</taxon>
        <taxon>Embryophyta</taxon>
        <taxon>Tracheophyta</taxon>
        <taxon>Spermatophyta</taxon>
        <taxon>Magnoliopsida</taxon>
        <taxon>eudicotyledons</taxon>
        <taxon>Gunneridae</taxon>
        <taxon>Pentapetalae</taxon>
        <taxon>Caryophyllales</taxon>
        <taxon>Cactineae</taxon>
        <taxon>Cactaceae</taxon>
        <taxon>Cactoideae</taxon>
        <taxon>Echinocereeae</taxon>
        <taxon>Carnegiea</taxon>
    </lineage>
</organism>
<evidence type="ECO:0000313" key="3">
    <source>
        <dbReference type="Proteomes" id="UP001153076"/>
    </source>
</evidence>
<dbReference type="PANTHER" id="PTHR46168">
    <property type="entry name" value="ARMADILLO REPEAT ONLY 4"/>
    <property type="match status" value="1"/>
</dbReference>
<evidence type="ECO:0000313" key="2">
    <source>
        <dbReference type="EMBL" id="KAJ8432971.1"/>
    </source>
</evidence>
<evidence type="ECO:0000256" key="1">
    <source>
        <dbReference type="SAM" id="MobiDB-lite"/>
    </source>
</evidence>
<gene>
    <name evidence="2" type="ORF">Cgig2_032803</name>
</gene>
<dbReference type="AlphaFoldDB" id="A0A9Q1JX60"/>
<feature type="compositionally biased region" description="Polar residues" evidence="1">
    <location>
        <begin position="41"/>
        <end position="68"/>
    </location>
</feature>
<dbReference type="OrthoDB" id="1734062at2759"/>
<reference evidence="2" key="1">
    <citation type="submission" date="2022-04" db="EMBL/GenBank/DDBJ databases">
        <title>Carnegiea gigantea Genome sequencing and assembly v2.</title>
        <authorList>
            <person name="Copetti D."/>
            <person name="Sanderson M.J."/>
            <person name="Burquez A."/>
            <person name="Wojciechowski M.F."/>
        </authorList>
    </citation>
    <scope>NUCLEOTIDE SEQUENCE</scope>
    <source>
        <strain evidence="2">SGP5-SGP5p</strain>
        <tissue evidence="2">Aerial part</tissue>
    </source>
</reference>
<dbReference type="SUPFAM" id="SSF48371">
    <property type="entry name" value="ARM repeat"/>
    <property type="match status" value="1"/>
</dbReference>
<sequence>MSSLQSVVMSTKNMEDKHLNGDEHSRQQLNNIKPHSRKSQRSQQMASSISNALQEKRATSPSDPNTQRKNVRSKHYPTHHHVLTGSSIKGREFEDPTIRAHMKAMATRALWYVAKGNVSICRSITESRALLEQMRCKYNSAMAVMEITAMVEENMDLRKTAFKATSPAAKAILDQLLKVVTKANSELLIPCIESLETRITEPLVKLIDENEPEVTLEAVITLVKFACSAKYLCATHCKTIIGAGGVKHLIQLVYFWGANGSNPCLGASIVGPRRGVVCEPGSALEVLLPEAKARLELYQSRGDLFGQILQFDSGCNEIELACQILLIRLDQSLALVRVKLDMTHETCP</sequence>
<name>A0A9Q1JX60_9CARY</name>
<accession>A0A9Q1JX60</accession>
<feature type="region of interest" description="Disordered" evidence="1">
    <location>
        <begin position="1"/>
        <end position="89"/>
    </location>
</feature>
<dbReference type="PANTHER" id="PTHR46168:SF9">
    <property type="entry name" value="ARMADILLO REPEAT ONLY 2"/>
    <property type="match status" value="1"/>
</dbReference>
<comment type="caution">
    <text evidence="2">The sequence shown here is derived from an EMBL/GenBank/DDBJ whole genome shotgun (WGS) entry which is preliminary data.</text>
</comment>
<dbReference type="Gene3D" id="1.25.10.10">
    <property type="entry name" value="Leucine-rich Repeat Variant"/>
    <property type="match status" value="1"/>
</dbReference>
<protein>
    <submittedName>
        <fullName evidence="2">Uncharacterized protein</fullName>
    </submittedName>
</protein>
<dbReference type="InterPro" id="IPR016024">
    <property type="entry name" value="ARM-type_fold"/>
</dbReference>
<dbReference type="EMBL" id="JAKOGI010000570">
    <property type="protein sequence ID" value="KAJ8432971.1"/>
    <property type="molecule type" value="Genomic_DNA"/>
</dbReference>
<feature type="compositionally biased region" description="Polar residues" evidence="1">
    <location>
        <begin position="1"/>
        <end position="12"/>
    </location>
</feature>
<feature type="compositionally biased region" description="Basic residues" evidence="1">
    <location>
        <begin position="69"/>
        <end position="82"/>
    </location>
</feature>
<dbReference type="InterPro" id="IPR011989">
    <property type="entry name" value="ARM-like"/>
</dbReference>